<keyword evidence="3" id="KW-1185">Reference proteome</keyword>
<gene>
    <name evidence="2" type="ORF">SAMN02746019_00016230</name>
</gene>
<dbReference type="Proteomes" id="UP000197025">
    <property type="component" value="Unassembled WGS sequence"/>
</dbReference>
<organism evidence="2 3">
    <name type="scientific">Thermoflexus hugenholtzii JAD2</name>
    <dbReference type="NCBI Taxonomy" id="877466"/>
    <lineage>
        <taxon>Bacteria</taxon>
        <taxon>Bacillati</taxon>
        <taxon>Chloroflexota</taxon>
        <taxon>Thermoflexia</taxon>
        <taxon>Thermoflexales</taxon>
        <taxon>Thermoflexaceae</taxon>
        <taxon>Thermoflexus</taxon>
    </lineage>
</organism>
<feature type="non-terminal residue" evidence="2">
    <location>
        <position position="63"/>
    </location>
</feature>
<dbReference type="InParanoid" id="A0A212RGU3"/>
<reference evidence="3" key="1">
    <citation type="submission" date="2017-06" db="EMBL/GenBank/DDBJ databases">
        <authorList>
            <person name="Varghese N."/>
            <person name="Submissions S."/>
        </authorList>
    </citation>
    <scope>NUCLEOTIDE SEQUENCE [LARGE SCALE GENOMIC DNA]</scope>
    <source>
        <strain evidence="3">JAD2</strain>
    </source>
</reference>
<feature type="region of interest" description="Disordered" evidence="1">
    <location>
        <begin position="42"/>
        <end position="63"/>
    </location>
</feature>
<dbReference type="AlphaFoldDB" id="A0A212RGU3"/>
<evidence type="ECO:0000256" key="1">
    <source>
        <dbReference type="SAM" id="MobiDB-lite"/>
    </source>
</evidence>
<evidence type="ECO:0000313" key="3">
    <source>
        <dbReference type="Proteomes" id="UP000197025"/>
    </source>
</evidence>
<accession>A0A212RGU3</accession>
<feature type="compositionally biased region" description="Pro residues" evidence="1">
    <location>
        <begin position="49"/>
        <end position="63"/>
    </location>
</feature>
<protein>
    <submittedName>
        <fullName evidence="2">Uncharacterized protein</fullName>
    </submittedName>
</protein>
<proteinExistence type="predicted"/>
<evidence type="ECO:0000313" key="2">
    <source>
        <dbReference type="EMBL" id="SNB71410.1"/>
    </source>
</evidence>
<sequence>SATPSPPSASPSSPATRSRRWTWGACSKPSMNELLTICGFAMKRNPSRPSNPPSPNGPPPCSG</sequence>
<feature type="region of interest" description="Disordered" evidence="1">
    <location>
        <begin position="1"/>
        <end position="24"/>
    </location>
</feature>
<name>A0A212RGU3_9CHLR</name>
<feature type="non-terminal residue" evidence="2">
    <location>
        <position position="1"/>
    </location>
</feature>
<dbReference type="EMBL" id="FYEK01000052">
    <property type="protein sequence ID" value="SNB71410.1"/>
    <property type="molecule type" value="Genomic_DNA"/>
</dbReference>